<proteinExistence type="predicted"/>
<accession>A0A0N0P8S8</accession>
<evidence type="ECO:0000313" key="1">
    <source>
        <dbReference type="EMBL" id="KPI90306.1"/>
    </source>
</evidence>
<evidence type="ECO:0000313" key="2">
    <source>
        <dbReference type="Proteomes" id="UP000038009"/>
    </source>
</evidence>
<sequence>MGADSFNEPLVVDRLLKLVPLTQTANGCAIRAAYLGPATHELPDAQKKRAGERARRGCHVQSIRVSDAAMGHPSSDGEAYRCEQAGAIAMPGGNTLYAPQR</sequence>
<dbReference type="VEuPathDB" id="TriTrypDB:Lsey_0007_0190"/>
<organism evidence="1 2">
    <name type="scientific">Leptomonas seymouri</name>
    <dbReference type="NCBI Taxonomy" id="5684"/>
    <lineage>
        <taxon>Eukaryota</taxon>
        <taxon>Discoba</taxon>
        <taxon>Euglenozoa</taxon>
        <taxon>Kinetoplastea</taxon>
        <taxon>Metakinetoplastina</taxon>
        <taxon>Trypanosomatida</taxon>
        <taxon>Trypanosomatidae</taxon>
        <taxon>Leishmaniinae</taxon>
        <taxon>Leptomonas</taxon>
    </lineage>
</organism>
<name>A0A0N0P8S8_LEPSE</name>
<gene>
    <name evidence="1" type="ORF">ABL78_0532</name>
</gene>
<comment type="caution">
    <text evidence="1">The sequence shown here is derived from an EMBL/GenBank/DDBJ whole genome shotgun (WGS) entry which is preliminary data.</text>
</comment>
<reference evidence="1 2" key="1">
    <citation type="journal article" date="2015" name="PLoS Pathog.">
        <title>Leptomonas seymouri: Adaptations to the Dixenous Life Cycle Analyzed by Genome Sequencing, Transcriptome Profiling and Co-infection with Leishmania donovani.</title>
        <authorList>
            <person name="Kraeva N."/>
            <person name="Butenko A."/>
            <person name="Hlavacova J."/>
            <person name="Kostygov A."/>
            <person name="Myskova J."/>
            <person name="Grybchuk D."/>
            <person name="Lestinova T."/>
            <person name="Votypka J."/>
            <person name="Volf P."/>
            <person name="Opperdoes F."/>
            <person name="Flegontov P."/>
            <person name="Lukes J."/>
            <person name="Yurchenko V."/>
        </authorList>
    </citation>
    <scope>NUCLEOTIDE SEQUENCE [LARGE SCALE GENOMIC DNA]</scope>
    <source>
        <strain evidence="1 2">ATCC 30220</strain>
    </source>
</reference>
<dbReference type="Proteomes" id="UP000038009">
    <property type="component" value="Unassembled WGS sequence"/>
</dbReference>
<dbReference type="EMBL" id="LJSK01000007">
    <property type="protein sequence ID" value="KPI90306.1"/>
    <property type="molecule type" value="Genomic_DNA"/>
</dbReference>
<keyword evidence="2" id="KW-1185">Reference proteome</keyword>
<protein>
    <submittedName>
        <fullName evidence="1">Putative cyclin 1</fullName>
    </submittedName>
</protein>
<dbReference type="AlphaFoldDB" id="A0A0N0P8S8"/>